<dbReference type="Pfam" id="PF07765">
    <property type="entry name" value="KIP1"/>
    <property type="match status" value="1"/>
</dbReference>
<evidence type="ECO:0000313" key="6">
    <source>
        <dbReference type="EMBL" id="KAI5408312.1"/>
    </source>
</evidence>
<reference evidence="6 7" key="1">
    <citation type="journal article" date="2022" name="Nat. Genet.">
        <title>Improved pea reference genome and pan-genome highlight genomic features and evolutionary characteristics.</title>
        <authorList>
            <person name="Yang T."/>
            <person name="Liu R."/>
            <person name="Luo Y."/>
            <person name="Hu S."/>
            <person name="Wang D."/>
            <person name="Wang C."/>
            <person name="Pandey M.K."/>
            <person name="Ge S."/>
            <person name="Xu Q."/>
            <person name="Li N."/>
            <person name="Li G."/>
            <person name="Huang Y."/>
            <person name="Saxena R.K."/>
            <person name="Ji Y."/>
            <person name="Li M."/>
            <person name="Yan X."/>
            <person name="He Y."/>
            <person name="Liu Y."/>
            <person name="Wang X."/>
            <person name="Xiang C."/>
            <person name="Varshney R.K."/>
            <person name="Ding H."/>
            <person name="Gao S."/>
            <person name="Zong X."/>
        </authorList>
    </citation>
    <scope>NUCLEOTIDE SEQUENCE [LARGE SCALE GENOMIC DNA]</scope>
    <source>
        <strain evidence="6 7">cv. Zhongwan 6</strain>
    </source>
</reference>
<evidence type="ECO:0000256" key="3">
    <source>
        <dbReference type="SAM" id="Coils"/>
    </source>
</evidence>
<name>A0A9D4WUU9_PEA</name>
<dbReference type="Proteomes" id="UP001058974">
    <property type="component" value="Chromosome 5"/>
</dbReference>
<dbReference type="PROSITE" id="PS51774">
    <property type="entry name" value="NAB"/>
    <property type="match status" value="1"/>
</dbReference>
<feature type="domain" description="NAB" evidence="5">
    <location>
        <begin position="1"/>
        <end position="58"/>
    </location>
</feature>
<feature type="coiled-coil region" evidence="3">
    <location>
        <begin position="273"/>
        <end position="483"/>
    </location>
</feature>
<comment type="caution">
    <text evidence="6">The sequence shown here is derived from an EMBL/GenBank/DDBJ whole genome shotgun (WGS) entry which is preliminary data.</text>
</comment>
<dbReference type="InterPro" id="IPR011684">
    <property type="entry name" value="NAB"/>
</dbReference>
<evidence type="ECO:0000259" key="5">
    <source>
        <dbReference type="PROSITE" id="PS51774"/>
    </source>
</evidence>
<dbReference type="EMBL" id="JAMSHJ010000005">
    <property type="protein sequence ID" value="KAI5408312.1"/>
    <property type="molecule type" value="Genomic_DNA"/>
</dbReference>
<dbReference type="AlphaFoldDB" id="A0A9D4WUU9"/>
<comment type="similarity">
    <text evidence="2">Belongs to the NET family.</text>
</comment>
<dbReference type="PANTHER" id="PTHR32258">
    <property type="entry name" value="PROTEIN NETWORKED 4A"/>
    <property type="match status" value="1"/>
</dbReference>
<proteinExistence type="inferred from homology"/>
<feature type="compositionally biased region" description="Low complexity" evidence="4">
    <location>
        <begin position="77"/>
        <end position="89"/>
    </location>
</feature>
<evidence type="ECO:0000256" key="4">
    <source>
        <dbReference type="SAM" id="MobiDB-lite"/>
    </source>
</evidence>
<accession>A0A9D4WUU9</accession>
<keyword evidence="7" id="KW-1185">Reference proteome</keyword>
<dbReference type="GO" id="GO:0005774">
    <property type="term" value="C:vacuolar membrane"/>
    <property type="evidence" value="ECO:0007669"/>
    <property type="project" value="TreeGrafter"/>
</dbReference>
<feature type="region of interest" description="Disordered" evidence="4">
    <location>
        <begin position="67"/>
        <end position="92"/>
    </location>
</feature>
<dbReference type="GO" id="GO:0003779">
    <property type="term" value="F:actin binding"/>
    <property type="evidence" value="ECO:0007669"/>
    <property type="project" value="InterPro"/>
</dbReference>
<dbReference type="PANTHER" id="PTHR32258:SF21">
    <property type="entry name" value="KINASE INTERACTING (KIP1-LIKE) FAMILY PROTEIN"/>
    <property type="match status" value="1"/>
</dbReference>
<feature type="coiled-coil region" evidence="3">
    <location>
        <begin position="163"/>
        <end position="221"/>
    </location>
</feature>
<dbReference type="InterPro" id="IPR051861">
    <property type="entry name" value="NET_actin-binding_domain"/>
</dbReference>
<feature type="compositionally biased region" description="Polar residues" evidence="4">
    <location>
        <begin position="67"/>
        <end position="76"/>
    </location>
</feature>
<sequence>MDRNVRQMMKLIEDNGDSFAQKAEMYYQKRPELISLVEAFYRGYRSLVERYEPAAGDMWKNIPSDIQSQASGVSDNGSEPPSSCPSGSPRKIGRRISITRAPGFDFFLGSGGNNNGYDSSCQKDGDAFSNLSDSDYDYDDALSVNSYSGIFGNASDHGMTKRVIELEIELREAKDKILVYEQQEHEHSEDGVKINAYEQELKDVNESLRLSQEKIHKLEIEVEKNKSMEPSVHLDDDICSTIDQGPSESGLCAIDTNELSTSTEEDLRMKMDLKFFEDELRLAKEKVENFEVQIASLEIETSKSNEKHEQLQDELDLAHKETAKWETMYNSEKRDNIELLERISRLKTSLEEREHEIKDLKVVLSETEQKNLFEKSELKTEMCKLLEQHDHMEEKLRDEIEILKQEIHERNDNIEDLNVRLGGLILERDNLNEEVGLLKEEMNSRVKEIEKANTHMVELESRAKELDDEIERHKIEILEGAEEKREAIRQLCFSLEHYRNGYNVFRKAFIGHKRFPLLAS</sequence>
<organism evidence="6 7">
    <name type="scientific">Pisum sativum</name>
    <name type="common">Garden pea</name>
    <name type="synonym">Lathyrus oleraceus</name>
    <dbReference type="NCBI Taxonomy" id="3888"/>
    <lineage>
        <taxon>Eukaryota</taxon>
        <taxon>Viridiplantae</taxon>
        <taxon>Streptophyta</taxon>
        <taxon>Embryophyta</taxon>
        <taxon>Tracheophyta</taxon>
        <taxon>Spermatophyta</taxon>
        <taxon>Magnoliopsida</taxon>
        <taxon>eudicotyledons</taxon>
        <taxon>Gunneridae</taxon>
        <taxon>Pentapetalae</taxon>
        <taxon>rosids</taxon>
        <taxon>fabids</taxon>
        <taxon>Fabales</taxon>
        <taxon>Fabaceae</taxon>
        <taxon>Papilionoideae</taxon>
        <taxon>50 kb inversion clade</taxon>
        <taxon>NPAAA clade</taxon>
        <taxon>Hologalegina</taxon>
        <taxon>IRL clade</taxon>
        <taxon>Fabeae</taxon>
        <taxon>Lathyrus</taxon>
    </lineage>
</organism>
<protein>
    <recommendedName>
        <fullName evidence="5">NAB domain-containing protein</fullName>
    </recommendedName>
</protein>
<dbReference type="Gramene" id="Psat05G0422100-T1">
    <property type="protein sequence ID" value="KAI5408312.1"/>
    <property type="gene ID" value="KIW84_054221"/>
</dbReference>
<gene>
    <name evidence="6" type="ORF">KIW84_054221</name>
</gene>
<evidence type="ECO:0000256" key="2">
    <source>
        <dbReference type="ARBA" id="ARBA00038006"/>
    </source>
</evidence>
<keyword evidence="1 3" id="KW-0175">Coiled coil</keyword>
<evidence type="ECO:0000313" key="7">
    <source>
        <dbReference type="Proteomes" id="UP001058974"/>
    </source>
</evidence>
<evidence type="ECO:0000256" key="1">
    <source>
        <dbReference type="ARBA" id="ARBA00023054"/>
    </source>
</evidence>